<keyword evidence="3" id="KW-1185">Reference proteome</keyword>
<dbReference type="InterPro" id="IPR045584">
    <property type="entry name" value="Pilin-like"/>
</dbReference>
<dbReference type="Pfam" id="PF07596">
    <property type="entry name" value="SBP_bac_10"/>
    <property type="match status" value="1"/>
</dbReference>
<dbReference type="PANTHER" id="PTHR30093:SF2">
    <property type="entry name" value="TYPE II SECRETION SYSTEM PROTEIN H"/>
    <property type="match status" value="1"/>
</dbReference>
<dbReference type="SUPFAM" id="SSF54523">
    <property type="entry name" value="Pili subunits"/>
    <property type="match status" value="1"/>
</dbReference>
<dbReference type="Gene3D" id="3.30.700.10">
    <property type="entry name" value="Glycoprotein, Type 4 Pilin"/>
    <property type="match status" value="1"/>
</dbReference>
<dbReference type="Pfam" id="PF07963">
    <property type="entry name" value="N_methyl"/>
    <property type="match status" value="1"/>
</dbReference>
<dbReference type="Proteomes" id="UP000322699">
    <property type="component" value="Unassembled WGS sequence"/>
</dbReference>
<feature type="domain" description="DUF1559" evidence="1">
    <location>
        <begin position="37"/>
        <end position="299"/>
    </location>
</feature>
<evidence type="ECO:0000259" key="1">
    <source>
        <dbReference type="Pfam" id="PF07596"/>
    </source>
</evidence>
<dbReference type="InterPro" id="IPR011453">
    <property type="entry name" value="DUF1559"/>
</dbReference>
<gene>
    <name evidence="2" type="primary">xcpT_6</name>
    <name evidence="2" type="ORF">LF1_26930</name>
</gene>
<dbReference type="NCBIfam" id="TIGR02532">
    <property type="entry name" value="IV_pilin_GFxxxE"/>
    <property type="match status" value="1"/>
</dbReference>
<reference evidence="2 3" key="1">
    <citation type="submission" date="2019-08" db="EMBL/GenBank/DDBJ databases">
        <title>Deep-cultivation of Planctomycetes and their phenomic and genomic characterization uncovers novel biology.</title>
        <authorList>
            <person name="Wiegand S."/>
            <person name="Jogler M."/>
            <person name="Boedeker C."/>
            <person name="Pinto D."/>
            <person name="Vollmers J."/>
            <person name="Rivas-Marin E."/>
            <person name="Kohn T."/>
            <person name="Peeters S.H."/>
            <person name="Heuer A."/>
            <person name="Rast P."/>
            <person name="Oberbeckmann S."/>
            <person name="Bunk B."/>
            <person name="Jeske O."/>
            <person name="Meyerdierks A."/>
            <person name="Storesund J.E."/>
            <person name="Kallscheuer N."/>
            <person name="Luecker S."/>
            <person name="Lage O.M."/>
            <person name="Pohl T."/>
            <person name="Merkel B.J."/>
            <person name="Hornburger P."/>
            <person name="Mueller R.-W."/>
            <person name="Bruemmer F."/>
            <person name="Labrenz M."/>
            <person name="Spormann A.M."/>
            <person name="Op Den Camp H."/>
            <person name="Overmann J."/>
            <person name="Amann R."/>
            <person name="Jetten M.S.M."/>
            <person name="Mascher T."/>
            <person name="Medema M.H."/>
            <person name="Devos D.P."/>
            <person name="Kaster A.-K."/>
            <person name="Ovreas L."/>
            <person name="Rohde M."/>
            <person name="Galperin M.Y."/>
            <person name="Jogler C."/>
        </authorList>
    </citation>
    <scope>NUCLEOTIDE SEQUENCE [LARGE SCALE GENOMIC DNA]</scope>
    <source>
        <strain evidence="2 3">LF1</strain>
    </source>
</reference>
<dbReference type="EMBL" id="VRLW01000001">
    <property type="protein sequence ID" value="KAA1260154.1"/>
    <property type="molecule type" value="Genomic_DNA"/>
</dbReference>
<dbReference type="InterPro" id="IPR012902">
    <property type="entry name" value="N_methyl_site"/>
</dbReference>
<dbReference type="PANTHER" id="PTHR30093">
    <property type="entry name" value="GENERAL SECRETION PATHWAY PROTEIN G"/>
    <property type="match status" value="1"/>
</dbReference>
<comment type="caution">
    <text evidence="2">The sequence shown here is derived from an EMBL/GenBank/DDBJ whole genome shotgun (WGS) entry which is preliminary data.</text>
</comment>
<evidence type="ECO:0000313" key="3">
    <source>
        <dbReference type="Proteomes" id="UP000322699"/>
    </source>
</evidence>
<dbReference type="RefSeq" id="WP_160148127.1">
    <property type="nucleotide sequence ID" value="NZ_LWSK01000036.1"/>
</dbReference>
<sequence length="320" mass="34928" precursor="true">MIKRTKRKHTSAFTLVELLVVIAIIGILIGLLLPGVQAAREAARKMSCSNNLKQIGLAIHMYNDVHRRLPPAVLGIQDGVANGRAVYKPGLTPWVSILPFLEQDSLFEQFDFNEDASSPFNEEASRKTPTVYLCPSMSLPTVTEDSLGYSSYAVSTGTMKYRDQMHDGAFVDAMNVFRSSRVFFGKIPDAESWMSWISVDDIAGADGTSNTLLVGEFGSQLQDESLGSFPWPGSGGESFGQWTASYPYNSTATVFGKFNARRVAPFDTASFESFRGPHAGGVEVAISDGGVRFLTDSVDAFVLRQLAARNDGTVIEKDPW</sequence>
<name>A0A5B1CLE9_9BACT</name>
<dbReference type="AlphaFoldDB" id="A0A5B1CLE9"/>
<evidence type="ECO:0000313" key="2">
    <source>
        <dbReference type="EMBL" id="KAA1260154.1"/>
    </source>
</evidence>
<protein>
    <submittedName>
        <fullName evidence="2">Type II secretion system protein G</fullName>
    </submittedName>
</protein>
<organism evidence="2 3">
    <name type="scientific">Rubripirellula obstinata</name>
    <dbReference type="NCBI Taxonomy" id="406547"/>
    <lineage>
        <taxon>Bacteria</taxon>
        <taxon>Pseudomonadati</taxon>
        <taxon>Planctomycetota</taxon>
        <taxon>Planctomycetia</taxon>
        <taxon>Pirellulales</taxon>
        <taxon>Pirellulaceae</taxon>
        <taxon>Rubripirellula</taxon>
    </lineage>
</organism>
<proteinExistence type="predicted"/>
<accession>A0A5B1CLE9</accession>